<evidence type="ECO:0000313" key="13">
    <source>
        <dbReference type="EMBL" id="CAI9734033.1"/>
    </source>
</evidence>
<feature type="domain" description="Cadherin" evidence="12">
    <location>
        <begin position="2042"/>
        <end position="2117"/>
    </location>
</feature>
<keyword evidence="11" id="KW-0325">Glycoprotein</keyword>
<dbReference type="GO" id="GO:0016342">
    <property type="term" value="C:catenin complex"/>
    <property type="evidence" value="ECO:0007669"/>
    <property type="project" value="TreeGrafter"/>
</dbReference>
<evidence type="ECO:0000256" key="1">
    <source>
        <dbReference type="ARBA" id="ARBA00004167"/>
    </source>
</evidence>
<dbReference type="InterPro" id="IPR002126">
    <property type="entry name" value="Cadherin-like_dom"/>
</dbReference>
<accession>A0AA36FGY6</accession>
<dbReference type="SMART" id="SM00112">
    <property type="entry name" value="CA"/>
    <property type="match status" value="21"/>
</dbReference>
<evidence type="ECO:0000256" key="8">
    <source>
        <dbReference type="ARBA" id="ARBA00022989"/>
    </source>
</evidence>
<feature type="domain" description="Cadherin" evidence="12">
    <location>
        <begin position="842"/>
        <end position="921"/>
    </location>
</feature>
<dbReference type="FunFam" id="2.60.40.60:FF:000020">
    <property type="entry name" value="Dachsous cadherin-related 1b"/>
    <property type="match status" value="3"/>
</dbReference>
<keyword evidence="4" id="KW-0732">Signal</keyword>
<feature type="domain" description="Cadherin" evidence="12">
    <location>
        <begin position="945"/>
        <end position="1028"/>
    </location>
</feature>
<comment type="subcellular location">
    <subcellularLocation>
        <location evidence="1">Membrane</location>
        <topology evidence="1">Single-pass membrane protein</topology>
    </subcellularLocation>
</comment>
<evidence type="ECO:0000256" key="2">
    <source>
        <dbReference type="ARBA" id="ARBA00022536"/>
    </source>
</evidence>
<organism evidence="13 14">
    <name type="scientific">Octopus vulgaris</name>
    <name type="common">Common octopus</name>
    <dbReference type="NCBI Taxonomy" id="6645"/>
    <lineage>
        <taxon>Eukaryota</taxon>
        <taxon>Metazoa</taxon>
        <taxon>Spiralia</taxon>
        <taxon>Lophotrochozoa</taxon>
        <taxon>Mollusca</taxon>
        <taxon>Cephalopoda</taxon>
        <taxon>Coleoidea</taxon>
        <taxon>Octopodiformes</taxon>
        <taxon>Octopoda</taxon>
        <taxon>Incirrata</taxon>
        <taxon>Octopodidae</taxon>
        <taxon>Octopus</taxon>
    </lineage>
</organism>
<dbReference type="PANTHER" id="PTHR24027">
    <property type="entry name" value="CADHERIN-23"/>
    <property type="match status" value="1"/>
</dbReference>
<evidence type="ECO:0000256" key="9">
    <source>
        <dbReference type="ARBA" id="ARBA00023136"/>
    </source>
</evidence>
<evidence type="ECO:0000256" key="7">
    <source>
        <dbReference type="ARBA" id="ARBA00022889"/>
    </source>
</evidence>
<dbReference type="FunFam" id="2.60.40.60:FF:000024">
    <property type="entry name" value="FAT atypical cadherin 3"/>
    <property type="match status" value="1"/>
</dbReference>
<feature type="domain" description="Cadherin" evidence="12">
    <location>
        <begin position="1473"/>
        <end position="1565"/>
    </location>
</feature>
<dbReference type="Gene3D" id="2.60.40.60">
    <property type="entry name" value="Cadherins"/>
    <property type="match status" value="21"/>
</dbReference>
<keyword evidence="3" id="KW-0812">Transmembrane</keyword>
<feature type="domain" description="Cadherin" evidence="12">
    <location>
        <begin position="1260"/>
        <end position="1341"/>
    </location>
</feature>
<feature type="domain" description="Cadherin" evidence="12">
    <location>
        <begin position="624"/>
        <end position="706"/>
    </location>
</feature>
<keyword evidence="7" id="KW-0130">Cell adhesion</keyword>
<proteinExistence type="predicted"/>
<dbReference type="InterPro" id="IPR039808">
    <property type="entry name" value="Cadherin"/>
</dbReference>
<feature type="domain" description="Cadherin" evidence="12">
    <location>
        <begin position="82"/>
        <end position="178"/>
    </location>
</feature>
<dbReference type="PROSITE" id="PS00232">
    <property type="entry name" value="CADHERIN_1"/>
    <property type="match status" value="13"/>
</dbReference>
<feature type="domain" description="Cadherin" evidence="12">
    <location>
        <begin position="1157"/>
        <end position="1236"/>
    </location>
</feature>
<keyword evidence="5" id="KW-0677">Repeat</keyword>
<feature type="domain" description="Cadherin" evidence="12">
    <location>
        <begin position="415"/>
        <end position="498"/>
    </location>
</feature>
<dbReference type="PRINTS" id="PR00205">
    <property type="entry name" value="CADHERIN"/>
</dbReference>
<feature type="domain" description="Cadherin" evidence="12">
    <location>
        <begin position="1935"/>
        <end position="2018"/>
    </location>
</feature>
<dbReference type="GO" id="GO:0008013">
    <property type="term" value="F:beta-catenin binding"/>
    <property type="evidence" value="ECO:0007669"/>
    <property type="project" value="TreeGrafter"/>
</dbReference>
<feature type="domain" description="Cadherin" evidence="12">
    <location>
        <begin position="738"/>
        <end position="819"/>
    </location>
</feature>
<dbReference type="InterPro" id="IPR020894">
    <property type="entry name" value="Cadherin_CS"/>
</dbReference>
<reference evidence="13" key="1">
    <citation type="submission" date="2023-08" db="EMBL/GenBank/DDBJ databases">
        <authorList>
            <person name="Alioto T."/>
            <person name="Alioto T."/>
            <person name="Gomez Garrido J."/>
        </authorList>
    </citation>
    <scope>NUCLEOTIDE SEQUENCE</scope>
</reference>
<keyword evidence="9" id="KW-0472">Membrane</keyword>
<name>A0AA36FGY6_OCTVU</name>
<evidence type="ECO:0000256" key="6">
    <source>
        <dbReference type="ARBA" id="ARBA00022837"/>
    </source>
</evidence>
<dbReference type="Pfam" id="PF00028">
    <property type="entry name" value="Cadherin"/>
    <property type="match status" value="17"/>
</dbReference>
<feature type="domain" description="Cadherin" evidence="12">
    <location>
        <begin position="2255"/>
        <end position="2332"/>
    </location>
</feature>
<evidence type="ECO:0000256" key="10">
    <source>
        <dbReference type="ARBA" id="ARBA00023157"/>
    </source>
</evidence>
<feature type="domain" description="Cadherin" evidence="12">
    <location>
        <begin position="521"/>
        <end position="602"/>
    </location>
</feature>
<dbReference type="GO" id="GO:0005509">
    <property type="term" value="F:calcium ion binding"/>
    <property type="evidence" value="ECO:0007669"/>
    <property type="project" value="InterPro"/>
</dbReference>
<feature type="domain" description="Cadherin" evidence="12">
    <location>
        <begin position="1054"/>
        <end position="1134"/>
    </location>
</feature>
<feature type="domain" description="Cadherin" evidence="12">
    <location>
        <begin position="1697"/>
        <end position="1800"/>
    </location>
</feature>
<feature type="domain" description="Cadherin" evidence="12">
    <location>
        <begin position="2149"/>
        <end position="2231"/>
    </location>
</feature>
<dbReference type="GO" id="GO:0007156">
    <property type="term" value="P:homophilic cell adhesion via plasma membrane adhesion molecules"/>
    <property type="evidence" value="ECO:0007669"/>
    <property type="project" value="InterPro"/>
</dbReference>
<gene>
    <name evidence="13" type="ORF">OCTVUL_1B002085</name>
</gene>
<keyword evidence="10" id="KW-1015">Disulfide bond</keyword>
<dbReference type="EMBL" id="OX597828">
    <property type="protein sequence ID" value="CAI9734033.1"/>
    <property type="molecule type" value="Genomic_DNA"/>
</dbReference>
<feature type="domain" description="Cadherin" evidence="12">
    <location>
        <begin position="303"/>
        <end position="385"/>
    </location>
</feature>
<evidence type="ECO:0000256" key="11">
    <source>
        <dbReference type="ARBA" id="ARBA00023180"/>
    </source>
</evidence>
<evidence type="ECO:0000313" key="14">
    <source>
        <dbReference type="Proteomes" id="UP001162480"/>
    </source>
</evidence>
<dbReference type="InterPro" id="IPR015919">
    <property type="entry name" value="Cadherin-like_sf"/>
</dbReference>
<dbReference type="GO" id="GO:0016477">
    <property type="term" value="P:cell migration"/>
    <property type="evidence" value="ECO:0007669"/>
    <property type="project" value="TreeGrafter"/>
</dbReference>
<dbReference type="SUPFAM" id="SSF49313">
    <property type="entry name" value="Cadherin-like"/>
    <property type="match status" value="21"/>
</dbReference>
<evidence type="ECO:0000256" key="5">
    <source>
        <dbReference type="ARBA" id="ARBA00022737"/>
    </source>
</evidence>
<dbReference type="GO" id="GO:0045296">
    <property type="term" value="F:cadherin binding"/>
    <property type="evidence" value="ECO:0007669"/>
    <property type="project" value="TreeGrafter"/>
</dbReference>
<keyword evidence="8" id="KW-1133">Transmembrane helix</keyword>
<feature type="domain" description="Cadherin" evidence="12">
    <location>
        <begin position="1589"/>
        <end position="1670"/>
    </location>
</feature>
<evidence type="ECO:0000256" key="3">
    <source>
        <dbReference type="ARBA" id="ARBA00022692"/>
    </source>
</evidence>
<feature type="domain" description="Cadherin" evidence="12">
    <location>
        <begin position="1823"/>
        <end position="1904"/>
    </location>
</feature>
<dbReference type="PANTHER" id="PTHR24027:SF422">
    <property type="entry name" value="CADHERIN DOMAIN-CONTAINING PROTEIN"/>
    <property type="match status" value="1"/>
</dbReference>
<dbReference type="CDD" id="cd11304">
    <property type="entry name" value="Cadherin_repeat"/>
    <property type="match status" value="21"/>
</dbReference>
<feature type="domain" description="Cadherin" evidence="12">
    <location>
        <begin position="1370"/>
        <end position="1450"/>
    </location>
</feature>
<protein>
    <submittedName>
        <fullName evidence="13">Protocadherin Fat 4-like</fullName>
    </submittedName>
</protein>
<evidence type="ECO:0000256" key="4">
    <source>
        <dbReference type="ARBA" id="ARBA00022729"/>
    </source>
</evidence>
<dbReference type="Proteomes" id="UP001162480">
    <property type="component" value="Chromosome 15"/>
</dbReference>
<keyword evidence="6" id="KW-0106">Calcium</keyword>
<feature type="domain" description="Cadherin" evidence="12">
    <location>
        <begin position="202"/>
        <end position="279"/>
    </location>
</feature>
<sequence length="2342" mass="261152">MVNGVLLRNDRKRQTIFSCIHKVRAVETKSEERKVSNPNARILLEVKDINDNAPKFRKQFYKYEIKDNIPFNEPVHSPTESIDAFDPDLAENGTVAYTIIEVTRKGGGTSFNDISRFKMDEGGNLRVGQSLRDLRRKGIFPEYRILIKAEDQTEDTSLRRSAKAEVSVNVLEANDYSPQFETPHVSVSISEATAIGSRVTKLQATDKDGDEDLYLTYTIIGGNEDNTFRISKSGYLSSAKALDREMKDKYKLIVQVSDGVHKVESTVTITIDDVNDHAPEFTKSNYEFNLMENVTIGQIVGQVTALDKDDGINGKLSYSLSGKGSQYFGIKLNGEIFVKSLSTFLDKEQNDNIILQVKATDAGIPPSHDVASINIEILDVNDNAPVFSRQKYQGYIEETSPSSSKNTFVKMEQKIEAKDADKTRKNQNIRYSLSGPGSFKFSIHPVAGTVRVKKSSTIDCETKCEYRLVVIAHDQLGKGLRGQSTLLISVNDINDNVPYFEETPVLNIEPWTRVGTKLKTLKAIDKDVTAKNNKVIYLLKSGGVGKFQVDFETGELTTVDIITREPQQETYTLDLQIIDSGEPRLSSKGQVIIHTSVNKPPDVMKRHYFKVQENVTPGFTVGKINASDPNNNRSMKEKLKFSISDADNLPFTIDENTGMVATKTLLDAETTLSYTFQILVADSGYPSNTVSSTVSVDIIDVNDNPPKFSQQLYFASLVEDNSEPIQDQQVKFETPMVISDSDHNVAFQAVKFQLSGNNSELFDINSVSGEITVNTPGSIDCETRPHFNLTIISYNVVEPQLKTQASLIINVTDVNDNAPVFKGRMEFYSHPSAPVNSTLGKVAAKDNDYSSINNQIDYFLLNGSFDKFTVDKKSGEILISDELSREPLREEYSLNILAEDSGNPKKSSQVQVKIKVPLNKPPSLPKRHQFEVAENVRIGTIIGSIEAEDEEIETGSDFGNNFEYRLTSETGPFVIDKMKGDLKTQQILDAETVNEYKFLVSVIDRGIPRYTVTTSVHVIVKDINDNPPQFSSPFGYKSYILEGFEGVLPIQPELTTSDADIMEENQIVTYSLEGSESEGFVIDSRTGDVSVKPGHHLDCEYRSSYLLNITAKNKRQMATSSLEITVQDLNDHTPEFLDEYEFHVDPKTSVGKVIGQVNAVDGDQSAKNNQFGFFLQNGSWDKFSVDTQTGEIKVADDLTREPQKRLYELNIKAIDFGYPSLSSSTIVKIEVPINKPVTIAPNNIFHVSEGVKIGTKVGSVNATDPDGALGSNQTLWYILIDKDVPFQINNKSGIIVTTAELDTESMSTYQFEVEVFDSDPAPTTATTTVTVVVEDVNDNPPILSSKVYRASVVENQTNIGPVILSLNPSLSAEDKDKNPINRKVRYFLKGSNASLFKIHPKTGLIKVKKTSEFDAETEDKYILEIVVFDGIHRNRSKLVVNVEDINDNPPVFPKTYSYQVGPLTSIGTKFGKVEAQDGDATRRNNRVLYVLIQGSAGKFGVDFITAVYRRSFESLTDSGELYVSSNLTDNTQGEEYNLVIQAFDTGEPSLSGFAKVRILVTLNKPPIVNDTYVFFVKENSTTSTEIGKITVTDPDMNQNPQEEIVYVISDITGMFTINSETGLIQTQSLLDREQQEQYMFTVSVINIGAPTHTVSTTVKVIVEDINDNEPIFKSTVGYYGIYTETDLSGVVKLNQEIIATDADAEEYNRDIVYNLSGAGAQLFALNVLEGTIRVKNPVNIRCDVVDTYDLKVGDITVADNLVREPVETQYNIVVQAIDNGAPGLSSSTNISVFVPMNHPPTIKRRFYFYVLENNKAGIFIGNVVANDPDLRKVKGEKLTFFITDKSVPFWIDPSKGNIRTSDIIDRETTEMYEFKVFVKDNGLPAYTASSNIIISVKDINDNPPVFLHGQQYQGTVMEDDQNPIMGQKVELSKNVTVIDKDATTNNRQIQFSLKGAKSDLFRINSKTGTIYVARPGNIDREFDRQFHLKIVATDQNGRGHSTESDLNIHVRDVNDHKPRFVQESYEFSLPSIVKAGYKIGQLIAIDRDSTSPNNKLLYIFDSDTLGKFKIDIETGVLTLLEGFFSKPRQSTYTFTVTAMDMGFPSRKTKAQVIVNAPHMVYNDYPPKFEGHNVFIIKEEMPVGSLVGTLKVTDEDKRKNNSIHLRIAPEDEPYVPFTLKSDGSIITTEVIDRDAGYEHFRFTVHATDTGSPPHNTSQEVGIIVNDINDNPPHFTMETYQHMVSTHFPGSTIVATPFAFDDVDKTDSVYQYKLHGKNPGYFYINDQTGVVRTTNLARNLKAGMMEFTIVAQDMYNKSLTAEAKLIVRVMKKAPQKKFCCRVPC</sequence>
<keyword evidence="14" id="KW-1185">Reference proteome</keyword>
<keyword evidence="2" id="KW-0245">EGF-like domain</keyword>
<evidence type="ECO:0000259" key="12">
    <source>
        <dbReference type="SMART" id="SM00112"/>
    </source>
</evidence>